<accession>A0A316GIC4</accession>
<dbReference type="Gene3D" id="3.10.180.10">
    <property type="entry name" value="2,3-Dihydroxybiphenyl 1,2-Dioxygenase, domain 1"/>
    <property type="match status" value="1"/>
</dbReference>
<organism evidence="1 2">
    <name type="scientific">Roseicyclus mahoneyensis</name>
    <dbReference type="NCBI Taxonomy" id="164332"/>
    <lineage>
        <taxon>Bacteria</taxon>
        <taxon>Pseudomonadati</taxon>
        <taxon>Pseudomonadota</taxon>
        <taxon>Alphaproteobacteria</taxon>
        <taxon>Rhodobacterales</taxon>
        <taxon>Roseobacteraceae</taxon>
        <taxon>Roseicyclus</taxon>
    </lineage>
</organism>
<keyword evidence="2" id="KW-1185">Reference proteome</keyword>
<dbReference type="InterPro" id="IPR029068">
    <property type="entry name" value="Glyas_Bleomycin-R_OHBP_Dase"/>
</dbReference>
<evidence type="ECO:0000313" key="1">
    <source>
        <dbReference type="EMBL" id="PWK59921.1"/>
    </source>
</evidence>
<dbReference type="RefSeq" id="WP_109669053.1">
    <property type="nucleotide sequence ID" value="NZ_QGGW01000006.1"/>
</dbReference>
<reference evidence="1 2" key="1">
    <citation type="submission" date="2018-05" db="EMBL/GenBank/DDBJ databases">
        <title>Genomic Encyclopedia of Type Strains, Phase IV (KMG-IV): sequencing the most valuable type-strain genomes for metagenomic binning, comparative biology and taxonomic classification.</title>
        <authorList>
            <person name="Goeker M."/>
        </authorList>
    </citation>
    <scope>NUCLEOTIDE SEQUENCE [LARGE SCALE GENOMIC DNA]</scope>
    <source>
        <strain evidence="1 2">DSM 16097</strain>
    </source>
</reference>
<evidence type="ECO:0000313" key="2">
    <source>
        <dbReference type="Proteomes" id="UP000245708"/>
    </source>
</evidence>
<comment type="caution">
    <text evidence="1">The sequence shown here is derived from an EMBL/GenBank/DDBJ whole genome shotgun (WGS) entry which is preliminary data.</text>
</comment>
<dbReference type="OrthoDB" id="7346917at2"/>
<dbReference type="Proteomes" id="UP000245708">
    <property type="component" value="Unassembled WGS sequence"/>
</dbReference>
<protein>
    <submittedName>
        <fullName evidence="1">Putative enzyme related to lactoylglutathione lyase</fullName>
    </submittedName>
</protein>
<dbReference type="EMBL" id="QGGW01000006">
    <property type="protein sequence ID" value="PWK59921.1"/>
    <property type="molecule type" value="Genomic_DNA"/>
</dbReference>
<dbReference type="SUPFAM" id="SSF54593">
    <property type="entry name" value="Glyoxalase/Bleomycin resistance protein/Dihydroxybiphenyl dioxygenase"/>
    <property type="match status" value="1"/>
</dbReference>
<proteinExistence type="predicted"/>
<name>A0A316GIC4_9RHOB</name>
<dbReference type="GO" id="GO:0016829">
    <property type="term" value="F:lyase activity"/>
    <property type="evidence" value="ECO:0007669"/>
    <property type="project" value="UniProtKB-KW"/>
</dbReference>
<gene>
    <name evidence="1" type="ORF">C7455_106209</name>
</gene>
<keyword evidence="1" id="KW-0456">Lyase</keyword>
<dbReference type="AlphaFoldDB" id="A0A316GIC4"/>
<sequence>MDLETVSADTLGLSLSGIGLNLLTRDVRALAAFLSGVFGLSAHRLSDDFAILRHGAMMLQLHSDTSFARHPLPGLIPENPPRGGGVQIYLFGIDPDAAIACAQAAGHMVLETATDKPHGLREGTILSPEGYAFSPAVPSA</sequence>